<proteinExistence type="inferred from homology"/>
<accession>A0A075R302</accession>
<comment type="catalytic activity">
    <reaction evidence="2">
        <text>4-amino-2-methyl-5-(phosphooxymethyl)pyrimidine + ATP = 4-amino-2-methyl-5-(diphosphooxymethyl)pyrimidine + ADP</text>
        <dbReference type="Rhea" id="RHEA:19893"/>
        <dbReference type="ChEBI" id="CHEBI:30616"/>
        <dbReference type="ChEBI" id="CHEBI:57841"/>
        <dbReference type="ChEBI" id="CHEBI:58354"/>
        <dbReference type="ChEBI" id="CHEBI:456216"/>
        <dbReference type="EC" id="2.7.4.7"/>
    </reaction>
</comment>
<reference evidence="17 18" key="1">
    <citation type="journal article" date="2011" name="J. Bacteriol.">
        <title>Genome sequence of Brevibacillus laterosporus LMG 15441, a pathogen of invertebrates.</title>
        <authorList>
            <person name="Djukic M."/>
            <person name="Poehlein A."/>
            <person name="Thurmer A."/>
            <person name="Daniel R."/>
        </authorList>
    </citation>
    <scope>NUCLEOTIDE SEQUENCE [LARGE SCALE GENOMIC DNA]</scope>
    <source>
        <strain evidence="17 18">LMG 15441</strain>
    </source>
</reference>
<evidence type="ECO:0000256" key="3">
    <source>
        <dbReference type="ARBA" id="ARBA00004769"/>
    </source>
</evidence>
<comment type="pathway">
    <text evidence="13">Cofactor biosynthesis; thiamine diphosphate biosynthesis; 4-amino-2-methyl-5-diphosphomethylpyrimidine from 5-amino-1-(5-phospho-D-ribosyl)imidazole: step 2/3.</text>
</comment>
<dbReference type="InterPro" id="IPR029056">
    <property type="entry name" value="Ribokinase-like"/>
</dbReference>
<dbReference type="Pfam" id="PF08543">
    <property type="entry name" value="Phos_pyr_kin"/>
    <property type="match status" value="1"/>
</dbReference>
<dbReference type="EMBL" id="CP007806">
    <property type="protein sequence ID" value="AIG25796.1"/>
    <property type="molecule type" value="Genomic_DNA"/>
</dbReference>
<keyword evidence="9" id="KW-0547">Nucleotide-binding</keyword>
<keyword evidence="11" id="KW-0067">ATP-binding</keyword>
<dbReference type="PANTHER" id="PTHR20858">
    <property type="entry name" value="PHOSPHOMETHYLPYRIMIDINE KINASE"/>
    <property type="match status" value="1"/>
</dbReference>
<sequence length="265" mass="28271">MKKPSIAMTIAGSDSGGGAGIQADLKTFHQRGVYGTSALTAITAQNTQGVHGVHVMTPEFVADQIRVVLDDLPADAVKTGMLATAPIIQAVGEQLRKHQATKLVIDPVMVAKGGAKLLQDEAIQALLTQLLPQAHMITPNLPEAEVLVGRTIQNVADMKEAAKYLHEYGVAHVVMKGGHMLDHQLTDLLFDGQNFHKVEHERVNTRHTHGTGCTFSACLTAELAKGADAVTAFHTAQQFIVMAIQTAPNLGSGHGPTNHWVQLPL</sequence>
<dbReference type="InterPro" id="IPR013749">
    <property type="entry name" value="PM/HMP-P_kinase-1"/>
</dbReference>
<evidence type="ECO:0000256" key="14">
    <source>
        <dbReference type="ARBA" id="ARBA00042102"/>
    </source>
</evidence>
<dbReference type="FunFam" id="3.40.1190.20:FF:000003">
    <property type="entry name" value="Phosphomethylpyrimidine kinase ThiD"/>
    <property type="match status" value="1"/>
</dbReference>
<evidence type="ECO:0000256" key="10">
    <source>
        <dbReference type="ARBA" id="ARBA00022777"/>
    </source>
</evidence>
<evidence type="ECO:0000256" key="6">
    <source>
        <dbReference type="ARBA" id="ARBA00012963"/>
    </source>
</evidence>
<dbReference type="RefSeq" id="WP_003338144.1">
    <property type="nucleotide sequence ID" value="NZ_CP007806.1"/>
</dbReference>
<evidence type="ECO:0000256" key="5">
    <source>
        <dbReference type="ARBA" id="ARBA00012135"/>
    </source>
</evidence>
<dbReference type="GO" id="GO:0008902">
    <property type="term" value="F:hydroxymethylpyrimidine kinase activity"/>
    <property type="evidence" value="ECO:0007669"/>
    <property type="project" value="UniProtKB-EC"/>
</dbReference>
<dbReference type="PANTHER" id="PTHR20858:SF17">
    <property type="entry name" value="HYDROXYMETHYLPYRIMIDINE_PHOSPHOMETHYLPYRIMIDINE KINASE THI20-RELATED"/>
    <property type="match status" value="1"/>
</dbReference>
<dbReference type="InterPro" id="IPR004399">
    <property type="entry name" value="HMP/HMP-P_kinase_dom"/>
</dbReference>
<dbReference type="eggNOG" id="COG0351">
    <property type="taxonomic scope" value="Bacteria"/>
</dbReference>
<comment type="similarity">
    <text evidence="4">Belongs to the ThiD family.</text>
</comment>
<dbReference type="NCBIfam" id="TIGR00097">
    <property type="entry name" value="HMP-P_kinase"/>
    <property type="match status" value="1"/>
</dbReference>
<dbReference type="GO" id="GO:0008972">
    <property type="term" value="F:phosphomethylpyrimidine kinase activity"/>
    <property type="evidence" value="ECO:0007669"/>
    <property type="project" value="UniProtKB-EC"/>
</dbReference>
<dbReference type="Proteomes" id="UP000005850">
    <property type="component" value="Chromosome"/>
</dbReference>
<feature type="domain" description="Pyridoxamine kinase/Phosphomethylpyrimidine kinase" evidence="16">
    <location>
        <begin position="14"/>
        <end position="258"/>
    </location>
</feature>
<evidence type="ECO:0000256" key="7">
    <source>
        <dbReference type="ARBA" id="ARBA00019161"/>
    </source>
</evidence>
<dbReference type="CDD" id="cd01169">
    <property type="entry name" value="HMPP_kinase"/>
    <property type="match status" value="1"/>
</dbReference>
<evidence type="ECO:0000256" key="1">
    <source>
        <dbReference type="ARBA" id="ARBA00000151"/>
    </source>
</evidence>
<name>A0A075R302_BRELA</name>
<gene>
    <name evidence="17" type="ORF">BRLA_c014680</name>
</gene>
<dbReference type="Gene3D" id="3.40.1190.20">
    <property type="match status" value="1"/>
</dbReference>
<dbReference type="GO" id="GO:0005829">
    <property type="term" value="C:cytosol"/>
    <property type="evidence" value="ECO:0007669"/>
    <property type="project" value="TreeGrafter"/>
</dbReference>
<evidence type="ECO:0000259" key="16">
    <source>
        <dbReference type="Pfam" id="PF08543"/>
    </source>
</evidence>
<evidence type="ECO:0000313" key="18">
    <source>
        <dbReference type="Proteomes" id="UP000005850"/>
    </source>
</evidence>
<dbReference type="KEGG" id="blr:BRLA_c014680"/>
<dbReference type="SUPFAM" id="SSF53613">
    <property type="entry name" value="Ribokinase-like"/>
    <property type="match status" value="1"/>
</dbReference>
<keyword evidence="10 17" id="KW-0418">Kinase</keyword>
<comment type="pathway">
    <text evidence="3">Cofactor biosynthesis; thiamine diphosphate biosynthesis; 4-amino-2-methyl-5-diphosphomethylpyrimidine from 5-amino-1-(5-phospho-D-ribosyl)imidazole: step 3/3.</text>
</comment>
<evidence type="ECO:0000256" key="4">
    <source>
        <dbReference type="ARBA" id="ARBA00009879"/>
    </source>
</evidence>
<dbReference type="EC" id="2.7.4.7" evidence="6"/>
<evidence type="ECO:0000313" key="17">
    <source>
        <dbReference type="EMBL" id="AIG25796.1"/>
    </source>
</evidence>
<keyword evidence="18" id="KW-1185">Reference proteome</keyword>
<dbReference type="GO" id="GO:0009228">
    <property type="term" value="P:thiamine biosynthetic process"/>
    <property type="evidence" value="ECO:0007669"/>
    <property type="project" value="UniProtKB-KW"/>
</dbReference>
<organism evidence="17 18">
    <name type="scientific">Brevibacillus laterosporus LMG 15441</name>
    <dbReference type="NCBI Taxonomy" id="1042163"/>
    <lineage>
        <taxon>Bacteria</taxon>
        <taxon>Bacillati</taxon>
        <taxon>Bacillota</taxon>
        <taxon>Bacilli</taxon>
        <taxon>Bacillales</taxon>
        <taxon>Paenibacillaceae</taxon>
        <taxon>Brevibacillus</taxon>
    </lineage>
</organism>
<evidence type="ECO:0000256" key="13">
    <source>
        <dbReference type="ARBA" id="ARBA00037917"/>
    </source>
</evidence>
<dbReference type="GO" id="GO:0005524">
    <property type="term" value="F:ATP binding"/>
    <property type="evidence" value="ECO:0007669"/>
    <property type="project" value="UniProtKB-KW"/>
</dbReference>
<comment type="catalytic activity">
    <reaction evidence="1">
        <text>4-amino-5-hydroxymethyl-2-methylpyrimidine + ATP = 4-amino-2-methyl-5-(phosphooxymethyl)pyrimidine + ADP + H(+)</text>
        <dbReference type="Rhea" id="RHEA:23096"/>
        <dbReference type="ChEBI" id="CHEBI:15378"/>
        <dbReference type="ChEBI" id="CHEBI:16892"/>
        <dbReference type="ChEBI" id="CHEBI:30616"/>
        <dbReference type="ChEBI" id="CHEBI:58354"/>
        <dbReference type="ChEBI" id="CHEBI:456216"/>
        <dbReference type="EC" id="2.7.1.49"/>
    </reaction>
</comment>
<dbReference type="STRING" id="1042163.BRLA_c014680"/>
<evidence type="ECO:0000256" key="9">
    <source>
        <dbReference type="ARBA" id="ARBA00022741"/>
    </source>
</evidence>
<keyword evidence="8 17" id="KW-0808">Transferase</keyword>
<evidence type="ECO:0000256" key="12">
    <source>
        <dbReference type="ARBA" id="ARBA00022977"/>
    </source>
</evidence>
<evidence type="ECO:0000256" key="11">
    <source>
        <dbReference type="ARBA" id="ARBA00022840"/>
    </source>
</evidence>
<dbReference type="AlphaFoldDB" id="A0A075R302"/>
<protein>
    <recommendedName>
        <fullName evidence="7">Hydroxymethylpyrimidine/phosphomethylpyrimidine kinase</fullName>
        <ecNumber evidence="5">2.7.1.49</ecNumber>
        <ecNumber evidence="6">2.7.4.7</ecNumber>
    </recommendedName>
    <alternativeName>
        <fullName evidence="14">Hydroxymethylpyrimidine kinase</fullName>
    </alternativeName>
    <alternativeName>
        <fullName evidence="15">Hydroxymethylpyrimidine phosphate kinase</fullName>
    </alternativeName>
</protein>
<evidence type="ECO:0000256" key="15">
    <source>
        <dbReference type="ARBA" id="ARBA00043176"/>
    </source>
</evidence>
<dbReference type="HOGENOM" id="CLU_020520_0_0_9"/>
<evidence type="ECO:0000256" key="2">
    <source>
        <dbReference type="ARBA" id="ARBA00000565"/>
    </source>
</evidence>
<dbReference type="EC" id="2.7.1.49" evidence="5"/>
<evidence type="ECO:0000256" key="8">
    <source>
        <dbReference type="ARBA" id="ARBA00022679"/>
    </source>
</evidence>
<keyword evidence="12" id="KW-0784">Thiamine biosynthesis</keyword>